<dbReference type="InterPro" id="IPR023198">
    <property type="entry name" value="PGP-like_dom2"/>
</dbReference>
<dbReference type="InterPro" id="IPR036412">
    <property type="entry name" value="HAD-like_sf"/>
</dbReference>
<dbReference type="Pfam" id="PF00702">
    <property type="entry name" value="Hydrolase"/>
    <property type="match status" value="1"/>
</dbReference>
<dbReference type="SFLD" id="SFLDG01129">
    <property type="entry name" value="C1.5:_HAD__Beta-PGM__Phosphata"/>
    <property type="match status" value="1"/>
</dbReference>
<keyword evidence="2 3" id="KW-0378">Hydrolase</keyword>
<dbReference type="Gene3D" id="3.40.50.1000">
    <property type="entry name" value="HAD superfamily/HAD-like"/>
    <property type="match status" value="1"/>
</dbReference>
<evidence type="ECO:0000313" key="4">
    <source>
        <dbReference type="EMBL" id="MBW8270546.1"/>
    </source>
</evidence>
<dbReference type="NCBIfam" id="TIGR01428">
    <property type="entry name" value="HAD_type_II"/>
    <property type="match status" value="1"/>
</dbReference>
<reference evidence="4 5" key="1">
    <citation type="submission" date="2021-08" db="EMBL/GenBank/DDBJ databases">
        <title>Caldovatus sediminis gen. nov., sp. nov., a moderately thermophilic bacterium isolated from a hot spring.</title>
        <authorList>
            <person name="Hu C.-J."/>
            <person name="Li W.-J."/>
            <person name="Xian W.-D."/>
        </authorList>
    </citation>
    <scope>NUCLEOTIDE SEQUENCE [LARGE SCALE GENOMIC DNA]</scope>
    <source>
        <strain evidence="4 5">SYSU G05006</strain>
    </source>
</reference>
<dbReference type="NCBIfam" id="TIGR01509">
    <property type="entry name" value="HAD-SF-IA-v3"/>
    <property type="match status" value="1"/>
</dbReference>
<dbReference type="InterPro" id="IPR006328">
    <property type="entry name" value="2-HAD"/>
</dbReference>
<dbReference type="PRINTS" id="PR00413">
    <property type="entry name" value="HADHALOGNASE"/>
</dbReference>
<dbReference type="InterPro" id="IPR006439">
    <property type="entry name" value="HAD-SF_hydro_IA"/>
</dbReference>
<dbReference type="EC" id="3.8.1.2" evidence="3"/>
<dbReference type="NCBIfam" id="TIGR01493">
    <property type="entry name" value="HAD-SF-IA-v2"/>
    <property type="match status" value="1"/>
</dbReference>
<dbReference type="Gene3D" id="1.10.150.240">
    <property type="entry name" value="Putative phosphatase, domain 2"/>
    <property type="match status" value="1"/>
</dbReference>
<evidence type="ECO:0000313" key="5">
    <source>
        <dbReference type="Proteomes" id="UP001519924"/>
    </source>
</evidence>
<dbReference type="SUPFAM" id="SSF56784">
    <property type="entry name" value="HAD-like"/>
    <property type="match status" value="1"/>
</dbReference>
<dbReference type="InterPro" id="IPR051540">
    <property type="entry name" value="S-2-haloacid_dehalogenase"/>
</dbReference>
<gene>
    <name evidence="4" type="ORF">K1J50_13760</name>
</gene>
<dbReference type="SFLD" id="SFLDS00003">
    <property type="entry name" value="Haloacid_Dehalogenase"/>
    <property type="match status" value="1"/>
</dbReference>
<comment type="caution">
    <text evidence="4">The sequence shown here is derived from an EMBL/GenBank/DDBJ whole genome shotgun (WGS) entry which is preliminary data.</text>
</comment>
<comment type="function">
    <text evidence="3">Catalyzes the hydrolytic dehalogenation of small (S)-2-haloalkanoic acids to yield the corresponding (R)-2-hydroxyalkanoic acids.</text>
</comment>
<dbReference type="InterPro" id="IPR023214">
    <property type="entry name" value="HAD_sf"/>
</dbReference>
<dbReference type="PANTHER" id="PTHR43316:SF3">
    <property type="entry name" value="HALOACID DEHALOGENASE, TYPE II (AFU_ORTHOLOGUE AFUA_2G07750)-RELATED"/>
    <property type="match status" value="1"/>
</dbReference>
<dbReference type="CDD" id="cd02588">
    <property type="entry name" value="HAD_L2-DEX"/>
    <property type="match status" value="1"/>
</dbReference>
<accession>A0ABS7F6V4</accession>
<dbReference type="RefSeq" id="WP_220118305.1">
    <property type="nucleotide sequence ID" value="NZ_JAHZUY010000043.1"/>
</dbReference>
<dbReference type="SFLD" id="SFLDG01135">
    <property type="entry name" value="C1.5.6:_HAD__Beta-PGM__Phospha"/>
    <property type="match status" value="1"/>
</dbReference>
<dbReference type="EMBL" id="JAHZUY010000043">
    <property type="protein sequence ID" value="MBW8270546.1"/>
    <property type="molecule type" value="Genomic_DNA"/>
</dbReference>
<dbReference type="PANTHER" id="PTHR43316">
    <property type="entry name" value="HYDROLASE, HALOACID DELAHOGENASE-RELATED"/>
    <property type="match status" value="1"/>
</dbReference>
<sequence length="234" mass="25331">MDDAPPRPAAVIFDAYGTLLDVHAATARHAARLGPHWRTISAEWRQKQLEYTWVRSLAGPAHHENFFLCTRDALDYVFARHGIADAALREDLLRAYRRLDAYPEVPAVLRALRAAGVPVAILSNGAPGMLAEACEAAGIAALLDAVLSVEEVGVFKPDPRVYRLAVRHFGAEPEEMAFVSANPWDAQAALANGFRAVRVNRADDPDEYALRGAGVPELRDLAPLPGLPLGPGTT</sequence>
<proteinExistence type="inferred from homology"/>
<dbReference type="Proteomes" id="UP001519924">
    <property type="component" value="Unassembled WGS sequence"/>
</dbReference>
<name>A0ABS7F6V4_9PROT</name>
<organism evidence="4 5">
    <name type="scientific">Caldovatus aquaticus</name>
    <dbReference type="NCBI Taxonomy" id="2865671"/>
    <lineage>
        <taxon>Bacteria</taxon>
        <taxon>Pseudomonadati</taxon>
        <taxon>Pseudomonadota</taxon>
        <taxon>Alphaproteobacteria</taxon>
        <taxon>Acetobacterales</taxon>
        <taxon>Roseomonadaceae</taxon>
        <taxon>Caldovatus</taxon>
    </lineage>
</organism>
<protein>
    <recommendedName>
        <fullName evidence="3">(S)-2-haloacid dehalogenase</fullName>
        <ecNumber evidence="3">3.8.1.2</ecNumber>
    </recommendedName>
    <alternativeName>
        <fullName evidence="3">2-haloalkanoic acid dehalogenase</fullName>
    </alternativeName>
    <alternativeName>
        <fullName evidence="3">Halocarboxylic acid halidohydrolase</fullName>
    </alternativeName>
    <alternativeName>
        <fullName evidence="3">L-2-haloacid dehalogenase</fullName>
    </alternativeName>
</protein>
<dbReference type="SFLD" id="SFLDF00045">
    <property type="entry name" value="2-haloacid_dehalogenase"/>
    <property type="match status" value="1"/>
</dbReference>
<evidence type="ECO:0000256" key="1">
    <source>
        <dbReference type="ARBA" id="ARBA00008106"/>
    </source>
</evidence>
<comment type="catalytic activity">
    <reaction evidence="3">
        <text>an (S)-2-haloacid + H2O = a (2R)-2-hydroxycarboxylate + a halide anion + H(+)</text>
        <dbReference type="Rhea" id="RHEA:11192"/>
        <dbReference type="ChEBI" id="CHEBI:15377"/>
        <dbReference type="ChEBI" id="CHEBI:15378"/>
        <dbReference type="ChEBI" id="CHEBI:16042"/>
        <dbReference type="ChEBI" id="CHEBI:58314"/>
        <dbReference type="ChEBI" id="CHEBI:137405"/>
        <dbReference type="EC" id="3.8.1.2"/>
    </reaction>
</comment>
<keyword evidence="5" id="KW-1185">Reference proteome</keyword>
<evidence type="ECO:0000256" key="2">
    <source>
        <dbReference type="ARBA" id="ARBA00022801"/>
    </source>
</evidence>
<evidence type="ECO:0000256" key="3">
    <source>
        <dbReference type="RuleBase" id="RU368077"/>
    </source>
</evidence>
<comment type="similarity">
    <text evidence="1 3">Belongs to the HAD-like hydrolase superfamily. S-2-haloalkanoic acid dehalogenase family.</text>
</comment>